<dbReference type="GO" id="GO:0009055">
    <property type="term" value="F:electron transfer activity"/>
    <property type="evidence" value="ECO:0007669"/>
    <property type="project" value="InterPro"/>
</dbReference>
<dbReference type="OrthoDB" id="307208at2"/>
<accession>A0A1H8IUT7</accession>
<dbReference type="GO" id="GO:0006783">
    <property type="term" value="P:heme biosynthetic process"/>
    <property type="evidence" value="ECO:0007669"/>
    <property type="project" value="TreeGrafter"/>
</dbReference>
<dbReference type="GO" id="GO:0016651">
    <property type="term" value="F:oxidoreductase activity, acting on NAD(P)H"/>
    <property type="evidence" value="ECO:0007669"/>
    <property type="project" value="UniProtKB-ARBA"/>
</dbReference>
<proteinExistence type="predicted"/>
<evidence type="ECO:0000313" key="2">
    <source>
        <dbReference type="EMBL" id="SEN71727.1"/>
    </source>
</evidence>
<dbReference type="SUPFAM" id="SSF52218">
    <property type="entry name" value="Flavoproteins"/>
    <property type="match status" value="1"/>
</dbReference>
<gene>
    <name evidence="2" type="ORF">SAMN05216454_10928</name>
</gene>
<dbReference type="InterPro" id="IPR008254">
    <property type="entry name" value="Flavodoxin/NO_synth"/>
</dbReference>
<dbReference type="GO" id="GO:0010181">
    <property type="term" value="F:FMN binding"/>
    <property type="evidence" value="ECO:0007669"/>
    <property type="project" value="InterPro"/>
</dbReference>
<feature type="domain" description="Flavodoxin-like" evidence="1">
    <location>
        <begin position="5"/>
        <end position="132"/>
    </location>
</feature>
<dbReference type="InterPro" id="IPR052200">
    <property type="entry name" value="Protoporphyrinogen_IX_DH"/>
</dbReference>
<reference evidence="2 3" key="1">
    <citation type="submission" date="2016-10" db="EMBL/GenBank/DDBJ databases">
        <authorList>
            <person name="de Groot N.N."/>
        </authorList>
    </citation>
    <scope>NUCLEOTIDE SEQUENCE [LARGE SCALE GENOMIC DNA]</scope>
    <source>
        <strain evidence="2 3">Calf135</strain>
    </source>
</reference>
<dbReference type="InterPro" id="IPR001226">
    <property type="entry name" value="Flavodoxin_CS"/>
</dbReference>
<evidence type="ECO:0000313" key="3">
    <source>
        <dbReference type="Proteomes" id="UP000199512"/>
    </source>
</evidence>
<dbReference type="PROSITE" id="PS00201">
    <property type="entry name" value="FLAVODOXIN"/>
    <property type="match status" value="1"/>
</dbReference>
<dbReference type="InterPro" id="IPR029039">
    <property type="entry name" value="Flavoprotein-like_sf"/>
</dbReference>
<dbReference type="GO" id="GO:0070819">
    <property type="term" value="F:menaquinone-dependent protoporphyrinogen oxidase activity"/>
    <property type="evidence" value="ECO:0007669"/>
    <property type="project" value="TreeGrafter"/>
</dbReference>
<dbReference type="RefSeq" id="WP_091975730.1">
    <property type="nucleotide sequence ID" value="NZ_CAUWDX010000011.1"/>
</dbReference>
<evidence type="ECO:0000259" key="1">
    <source>
        <dbReference type="Pfam" id="PF12641"/>
    </source>
</evidence>
<organism evidence="2 3">
    <name type="scientific">Peptostreptococcus russellii</name>
    <dbReference type="NCBI Taxonomy" id="215200"/>
    <lineage>
        <taxon>Bacteria</taxon>
        <taxon>Bacillati</taxon>
        <taxon>Bacillota</taxon>
        <taxon>Clostridia</taxon>
        <taxon>Peptostreptococcales</taxon>
        <taxon>Peptostreptococcaceae</taxon>
        <taxon>Peptostreptococcus</taxon>
    </lineage>
</organism>
<name>A0A1H8IUT7_9FIRM</name>
<dbReference type="Pfam" id="PF12641">
    <property type="entry name" value="Flavodoxin_3"/>
    <property type="match status" value="1"/>
</dbReference>
<dbReference type="AlphaFoldDB" id="A0A1H8IUT7"/>
<dbReference type="Proteomes" id="UP000199512">
    <property type="component" value="Unassembled WGS sequence"/>
</dbReference>
<protein>
    <submittedName>
        <fullName evidence="2">Flavodoxin domain-containing protein</fullName>
    </submittedName>
</protein>
<dbReference type="Gene3D" id="3.40.50.360">
    <property type="match status" value="1"/>
</dbReference>
<dbReference type="EMBL" id="FODF01000009">
    <property type="protein sequence ID" value="SEN71727.1"/>
    <property type="molecule type" value="Genomic_DNA"/>
</dbReference>
<sequence>MKIAIVYSSLTGNTKKLAEGVFNKIPSNFEKSIFNENDEYDLSEYDIVIPAFWIDRSFPNKSMKNFISKLKNKKIFFMGTMGFFPDSKHGRDCAENTLSIIDESCEVLGYFICNGKVDMNLLKNISKMKAESVGEKAFKAHMLDEKNILRYKILGEHTTDLDVDYASARLNERLLMEDEIAKL</sequence>
<dbReference type="STRING" id="215200.SAMN05216454_10928"/>
<dbReference type="PANTHER" id="PTHR38030">
    <property type="entry name" value="PROTOPORPHYRINOGEN IX DEHYDROGENASE [MENAQUINONE]"/>
    <property type="match status" value="1"/>
</dbReference>
<keyword evidence="3" id="KW-1185">Reference proteome</keyword>
<dbReference type="PANTHER" id="PTHR38030:SF2">
    <property type="entry name" value="PROTOPORPHYRINOGEN IX DEHYDROGENASE [QUINONE]"/>
    <property type="match status" value="1"/>
</dbReference>